<protein>
    <submittedName>
        <fullName evidence="2">Uncharacterized protein</fullName>
    </submittedName>
</protein>
<organism evidence="2 3">
    <name type="scientific">Ectocarpus siliculosus</name>
    <name type="common">Brown alga</name>
    <name type="synonym">Conferva siliculosa</name>
    <dbReference type="NCBI Taxonomy" id="2880"/>
    <lineage>
        <taxon>Eukaryota</taxon>
        <taxon>Sar</taxon>
        <taxon>Stramenopiles</taxon>
        <taxon>Ochrophyta</taxon>
        <taxon>PX clade</taxon>
        <taxon>Phaeophyceae</taxon>
        <taxon>Ectocarpales</taxon>
        <taxon>Ectocarpaceae</taxon>
        <taxon>Ectocarpus</taxon>
    </lineage>
</organism>
<dbReference type="OrthoDB" id="538223at2759"/>
<dbReference type="InParanoid" id="D8LKI2"/>
<evidence type="ECO:0000313" key="2">
    <source>
        <dbReference type="EMBL" id="CBN74572.1"/>
    </source>
</evidence>
<feature type="region of interest" description="Disordered" evidence="1">
    <location>
        <begin position="90"/>
        <end position="124"/>
    </location>
</feature>
<dbReference type="EMBL" id="FN648487">
    <property type="protein sequence ID" value="CBN74572.1"/>
    <property type="molecule type" value="Genomic_DNA"/>
</dbReference>
<sequence>MPAFGAIAPRCGLRRSATSTSNERRNASHLRKPHNAAARSIHHGDDKDSSVPSVLGGIIPRTSSLALGLANAEEPGRRLDQELRQQKQLTATSVLSETSTPGVAQARRLASFSRPPDSVSPGHRRGAAIIAAPWREPMSVIPVFGSSGEGSTLRGETTPNPALSCSASAATATALANAINAAATVPAAAGSGSGGAIVTTAVRGYEIGGKMQNDNIVSGDGGDAGGWGPSLLEDEQLSPRKEDYGREEDGGRRDVPREDCPTVIRSDGGACIRPSSGRHDDAHNGCWEDTDYNSNSTSATNDSASFATRVSTGRFATMDNNARGGGGSGGGSPRSRVLAAALGAAAASEESVLGGECRVVLRCAETGADLASRVHDFLASDRKVFLLSGEAGSGKSFFVTLLAHELALACSLNLGGGRAEAAGAEGGATTGGFLPIVIDAREAEGEHGMPLDCMVKHYLMSQLRMTKREISTIRKRQRLLVIVDGFDRISADKLFLVEVCWWQTQGRRFTNFSQRGETFGQATAGRGGG</sequence>
<gene>
    <name evidence="2" type="ORF">Esi_0030_0086</name>
</gene>
<name>D8LKI2_ECTSI</name>
<feature type="region of interest" description="Disordered" evidence="1">
    <location>
        <begin position="214"/>
        <end position="261"/>
    </location>
</feature>
<reference evidence="2 3" key="1">
    <citation type="journal article" date="2010" name="Nature">
        <title>The Ectocarpus genome and the independent evolution of multicellularity in brown algae.</title>
        <authorList>
            <person name="Cock J.M."/>
            <person name="Sterck L."/>
            <person name="Rouze P."/>
            <person name="Scornet D."/>
            <person name="Allen A.E."/>
            <person name="Amoutzias G."/>
            <person name="Anthouard V."/>
            <person name="Artiguenave F."/>
            <person name="Aury J.M."/>
            <person name="Badger J.H."/>
            <person name="Beszteri B."/>
            <person name="Billiau K."/>
            <person name="Bonnet E."/>
            <person name="Bothwell J.H."/>
            <person name="Bowler C."/>
            <person name="Boyen C."/>
            <person name="Brownlee C."/>
            <person name="Carrano C.J."/>
            <person name="Charrier B."/>
            <person name="Cho G.Y."/>
            <person name="Coelho S.M."/>
            <person name="Collen J."/>
            <person name="Corre E."/>
            <person name="Da Silva C."/>
            <person name="Delage L."/>
            <person name="Delaroque N."/>
            <person name="Dittami S.M."/>
            <person name="Doulbeau S."/>
            <person name="Elias M."/>
            <person name="Farnham G."/>
            <person name="Gachon C.M."/>
            <person name="Gschloessl B."/>
            <person name="Heesch S."/>
            <person name="Jabbari K."/>
            <person name="Jubin C."/>
            <person name="Kawai H."/>
            <person name="Kimura K."/>
            <person name="Kloareg B."/>
            <person name="Kupper F.C."/>
            <person name="Lang D."/>
            <person name="Le Bail A."/>
            <person name="Leblanc C."/>
            <person name="Lerouge P."/>
            <person name="Lohr M."/>
            <person name="Lopez P.J."/>
            <person name="Martens C."/>
            <person name="Maumus F."/>
            <person name="Michel G."/>
            <person name="Miranda-Saavedra D."/>
            <person name="Morales J."/>
            <person name="Moreau H."/>
            <person name="Motomura T."/>
            <person name="Nagasato C."/>
            <person name="Napoli C.A."/>
            <person name="Nelson D.R."/>
            <person name="Nyvall-Collen P."/>
            <person name="Peters A.F."/>
            <person name="Pommier C."/>
            <person name="Potin P."/>
            <person name="Poulain J."/>
            <person name="Quesneville H."/>
            <person name="Read B."/>
            <person name="Rensing S.A."/>
            <person name="Ritter A."/>
            <person name="Rousvoal S."/>
            <person name="Samanta M."/>
            <person name="Samson G."/>
            <person name="Schroeder D.C."/>
            <person name="Segurens B."/>
            <person name="Strittmatter M."/>
            <person name="Tonon T."/>
            <person name="Tregear J.W."/>
            <person name="Valentin K."/>
            <person name="von Dassow P."/>
            <person name="Yamagishi T."/>
            <person name="Van de Peer Y."/>
            <person name="Wincker P."/>
        </authorList>
    </citation>
    <scope>NUCLEOTIDE SEQUENCE [LARGE SCALE GENOMIC DNA]</scope>
    <source>
        <strain evidence="3">Ec32 / CCAP1310/4</strain>
    </source>
</reference>
<feature type="compositionally biased region" description="Gly residues" evidence="1">
    <location>
        <begin position="219"/>
        <end position="228"/>
    </location>
</feature>
<dbReference type="AlphaFoldDB" id="D8LKI2"/>
<dbReference type="InterPro" id="IPR027417">
    <property type="entry name" value="P-loop_NTPase"/>
</dbReference>
<evidence type="ECO:0000256" key="1">
    <source>
        <dbReference type="SAM" id="MobiDB-lite"/>
    </source>
</evidence>
<dbReference type="Proteomes" id="UP000002630">
    <property type="component" value="Linkage Group LG19"/>
</dbReference>
<evidence type="ECO:0000313" key="3">
    <source>
        <dbReference type="Proteomes" id="UP000002630"/>
    </source>
</evidence>
<accession>D8LKI2</accession>
<keyword evidence="3" id="KW-1185">Reference proteome</keyword>
<dbReference type="Gene3D" id="3.40.50.300">
    <property type="entry name" value="P-loop containing nucleotide triphosphate hydrolases"/>
    <property type="match status" value="1"/>
</dbReference>
<dbReference type="SUPFAM" id="SSF52540">
    <property type="entry name" value="P-loop containing nucleoside triphosphate hydrolases"/>
    <property type="match status" value="1"/>
</dbReference>
<dbReference type="EMBL" id="FN649744">
    <property type="protein sequence ID" value="CBN74572.1"/>
    <property type="molecule type" value="Genomic_DNA"/>
</dbReference>
<feature type="compositionally biased region" description="Polar residues" evidence="1">
    <location>
        <begin position="90"/>
        <end position="102"/>
    </location>
</feature>
<proteinExistence type="predicted"/>
<feature type="region of interest" description="Disordered" evidence="1">
    <location>
        <begin position="1"/>
        <end position="51"/>
    </location>
</feature>
<feature type="compositionally biased region" description="Basic and acidic residues" evidence="1">
    <location>
        <begin position="237"/>
        <end position="260"/>
    </location>
</feature>